<dbReference type="Proteomes" id="UP000830768">
    <property type="component" value="Chromosome 3"/>
</dbReference>
<evidence type="ECO:0000313" key="2">
    <source>
        <dbReference type="Proteomes" id="UP000830768"/>
    </source>
</evidence>
<protein>
    <submittedName>
        <fullName evidence="1">Uncharacterized protein</fullName>
    </submittedName>
</protein>
<organism evidence="1 2">
    <name type="scientific">Fusarium solani subsp. cucurbitae</name>
    <name type="common">Neocosmosporum cucurbitae</name>
    <dbReference type="NCBI Taxonomy" id="2747967"/>
    <lineage>
        <taxon>Eukaryota</taxon>
        <taxon>Fungi</taxon>
        <taxon>Dikarya</taxon>
        <taxon>Ascomycota</taxon>
        <taxon>Pezizomycotina</taxon>
        <taxon>Sordariomycetes</taxon>
        <taxon>Hypocreomycetidae</taxon>
        <taxon>Hypocreales</taxon>
        <taxon>Nectriaceae</taxon>
        <taxon>Fusarium</taxon>
        <taxon>Fusarium solani species complex</taxon>
    </lineage>
</organism>
<accession>A0ACD3YTB8</accession>
<keyword evidence="2" id="KW-1185">Reference proteome</keyword>
<sequence>MPRLAMPFLDSIGGSDEHGPEKQALVRPWQSYWPPEEGSELHDLLKQKVPEVLTWRFDPKKPFDRPWQAWAKQAVLSGRVCVSTVLPPRNVEKTDRHPGTAQDGGHHQPGLAGLSQIQPTTRHRDVCADRQRRVQELDAEIEALSLPFTVPSQFNYLADDSVYETNKPYHTRLPFMGEIRRSNLVAQGYSGVKIHDLGGHQDNFTLDKSGFQYVKAPVSITKWTNESAVDQYLPAMETWLKQFFHASRVEIITYTFRCADSDRTSTESWIGPYMRAHCDATLNSGLRRLNLHLPDEAEEIKKGRWRMIGLWRALTGPHQDRPLAVLDGRSLCQDDLVGADVVFPHYCDEGYEVRYSPLHRWFYKQCMTPDDALILKLYDSVEGGVRFCPHAAFVDSLVPDGTPQRASIEIRAIIID</sequence>
<gene>
    <name evidence="1" type="ORF">LCI18_003087</name>
</gene>
<name>A0ACD3YTB8_FUSSC</name>
<reference evidence="1" key="1">
    <citation type="submission" date="2021-11" db="EMBL/GenBank/DDBJ databases">
        <title>Fusarium solani-melongenae Genome sequencing and assembly.</title>
        <authorList>
            <person name="Xie S."/>
            <person name="Huang L."/>
            <person name="Zhang X."/>
        </authorList>
    </citation>
    <scope>NUCLEOTIDE SEQUENCE</scope>
    <source>
        <strain evidence="1">CRI 24-3</strain>
    </source>
</reference>
<proteinExistence type="predicted"/>
<dbReference type="EMBL" id="CP090032">
    <property type="protein sequence ID" value="UPK92152.1"/>
    <property type="molecule type" value="Genomic_DNA"/>
</dbReference>
<evidence type="ECO:0000313" key="1">
    <source>
        <dbReference type="EMBL" id="UPK92152.1"/>
    </source>
</evidence>